<dbReference type="InterPro" id="IPR032675">
    <property type="entry name" value="LRR_dom_sf"/>
</dbReference>
<keyword evidence="5" id="KW-1185">Reference proteome</keyword>
<feature type="domain" description="F-box/LRR-repeat protein 15/At3g58940/PEG3-like LRR" evidence="3">
    <location>
        <begin position="180"/>
        <end position="387"/>
    </location>
</feature>
<gene>
    <name evidence="4" type="ORF">QYE76_036511</name>
</gene>
<evidence type="ECO:0008006" key="6">
    <source>
        <dbReference type="Google" id="ProtNLM"/>
    </source>
</evidence>
<feature type="compositionally biased region" description="Basic residues" evidence="1">
    <location>
        <begin position="101"/>
        <end position="135"/>
    </location>
</feature>
<dbReference type="InterPro" id="IPR055302">
    <property type="entry name" value="F-box_dom-containing"/>
</dbReference>
<name>A0AAD8R514_LOLMU</name>
<dbReference type="Gene3D" id="3.80.10.10">
    <property type="entry name" value="Ribonuclease Inhibitor"/>
    <property type="match status" value="1"/>
</dbReference>
<dbReference type="InterPro" id="IPR006566">
    <property type="entry name" value="FBD"/>
</dbReference>
<feature type="domain" description="FBD" evidence="2">
    <location>
        <begin position="406"/>
        <end position="450"/>
    </location>
</feature>
<dbReference type="Pfam" id="PF08387">
    <property type="entry name" value="FBD"/>
    <property type="match status" value="1"/>
</dbReference>
<accession>A0AAD8R514</accession>
<feature type="compositionally biased region" description="Pro residues" evidence="1">
    <location>
        <begin position="136"/>
        <end position="147"/>
    </location>
</feature>
<dbReference type="EMBL" id="JAUUTY010000007">
    <property type="protein sequence ID" value="KAK1612838.1"/>
    <property type="molecule type" value="Genomic_DNA"/>
</dbReference>
<evidence type="ECO:0000256" key="1">
    <source>
        <dbReference type="SAM" id="MobiDB-lite"/>
    </source>
</evidence>
<evidence type="ECO:0000313" key="5">
    <source>
        <dbReference type="Proteomes" id="UP001231189"/>
    </source>
</evidence>
<protein>
    <recommendedName>
        <fullName evidence="6">FBD domain-containing protein</fullName>
    </recommendedName>
</protein>
<evidence type="ECO:0000313" key="4">
    <source>
        <dbReference type="EMBL" id="KAK1612838.1"/>
    </source>
</evidence>
<sequence>MEARVPPYSMDPVKEDLFRRKGYDPDEVEAHFARVLSDAHCALPDPPASVDARLSSLLPHDGVDRVSSLPDELLGNIVSRLPILDAARAHRRALPPLARGLARRPARPRRLPHPPRRRRARACRRAAHHRRRLPHPPRSPGPFPLRPPHQHLHGGVPAPAHALAPHARRAPRASRSSSGLFNRPCPLDFLLPAAFFGMATLTRLHLGMWRFPDTAAVSRATCFPNLRELGFISVFMESKGLDFILDRSPVLETLCVGGNMFKIPLRLVSQSLRCVHIIGCSFEEIAVVDAPCLERLIYSGGWSIDGATTKVKIGHAPRLQLLGYLDAANHVLEVRKTVVKAGTKASPSTMVPSVRILALEVCFRVRTHVKMIPAILRCFPNVDTLHIMSAETDQPSGKVNLKFWNESGTIECIRSRIKRLEFHYFRWDRSELAFLKFFLGSAMVLKEAVLVISDASFTSVEDLRSKVASLWSMKRASAGSSIRVSIRSKPEGDNMRSYKRSSDFSLADPFAI</sequence>
<proteinExistence type="predicted"/>
<dbReference type="PANTHER" id="PTHR32141">
    <property type="match status" value="1"/>
</dbReference>
<reference evidence="4" key="1">
    <citation type="submission" date="2023-07" db="EMBL/GenBank/DDBJ databases">
        <title>A chromosome-level genome assembly of Lolium multiflorum.</title>
        <authorList>
            <person name="Chen Y."/>
            <person name="Copetti D."/>
            <person name="Kolliker R."/>
            <person name="Studer B."/>
        </authorList>
    </citation>
    <scope>NUCLEOTIDE SEQUENCE</scope>
    <source>
        <strain evidence="4">02402/16</strain>
        <tissue evidence="4">Leaf</tissue>
    </source>
</reference>
<evidence type="ECO:0000259" key="2">
    <source>
        <dbReference type="Pfam" id="PF08387"/>
    </source>
</evidence>
<evidence type="ECO:0000259" key="3">
    <source>
        <dbReference type="Pfam" id="PF24758"/>
    </source>
</evidence>
<dbReference type="InterPro" id="IPR055411">
    <property type="entry name" value="LRR_FXL15/At3g58940/PEG3-like"/>
</dbReference>
<organism evidence="4 5">
    <name type="scientific">Lolium multiflorum</name>
    <name type="common">Italian ryegrass</name>
    <name type="synonym">Lolium perenne subsp. multiflorum</name>
    <dbReference type="NCBI Taxonomy" id="4521"/>
    <lineage>
        <taxon>Eukaryota</taxon>
        <taxon>Viridiplantae</taxon>
        <taxon>Streptophyta</taxon>
        <taxon>Embryophyta</taxon>
        <taxon>Tracheophyta</taxon>
        <taxon>Spermatophyta</taxon>
        <taxon>Magnoliopsida</taxon>
        <taxon>Liliopsida</taxon>
        <taxon>Poales</taxon>
        <taxon>Poaceae</taxon>
        <taxon>BOP clade</taxon>
        <taxon>Pooideae</taxon>
        <taxon>Poodae</taxon>
        <taxon>Poeae</taxon>
        <taxon>Poeae Chloroplast Group 2 (Poeae type)</taxon>
        <taxon>Loliodinae</taxon>
        <taxon>Loliinae</taxon>
        <taxon>Lolium</taxon>
    </lineage>
</organism>
<dbReference type="Pfam" id="PF24758">
    <property type="entry name" value="LRR_At5g56370"/>
    <property type="match status" value="1"/>
</dbReference>
<feature type="region of interest" description="Disordered" evidence="1">
    <location>
        <begin position="95"/>
        <end position="178"/>
    </location>
</feature>
<dbReference type="PANTHER" id="PTHR32141:SF171">
    <property type="entry name" value="F-BOX DOMAIN-CONTAINING PROTEIN"/>
    <property type="match status" value="1"/>
</dbReference>
<dbReference type="AlphaFoldDB" id="A0AAD8R514"/>
<comment type="caution">
    <text evidence="4">The sequence shown here is derived from an EMBL/GenBank/DDBJ whole genome shotgun (WGS) entry which is preliminary data.</text>
</comment>
<dbReference type="Proteomes" id="UP001231189">
    <property type="component" value="Unassembled WGS sequence"/>
</dbReference>
<dbReference type="SUPFAM" id="SSF52047">
    <property type="entry name" value="RNI-like"/>
    <property type="match status" value="1"/>
</dbReference>